<feature type="domain" description="DUF5666" evidence="3">
    <location>
        <begin position="334"/>
        <end position="400"/>
    </location>
</feature>
<accession>A0ABY9TPJ5</accession>
<evidence type="ECO:0000313" key="5">
    <source>
        <dbReference type="Proteomes" id="UP001258994"/>
    </source>
</evidence>
<feature type="domain" description="DUF5666" evidence="3">
    <location>
        <begin position="501"/>
        <end position="579"/>
    </location>
</feature>
<gene>
    <name evidence="4" type="ORF">RGQ13_11540</name>
</gene>
<evidence type="ECO:0000259" key="3">
    <source>
        <dbReference type="Pfam" id="PF18914"/>
    </source>
</evidence>
<feature type="domain" description="DUF5666" evidence="3">
    <location>
        <begin position="264"/>
        <end position="322"/>
    </location>
</feature>
<feature type="region of interest" description="Disordered" evidence="1">
    <location>
        <begin position="650"/>
        <end position="669"/>
    </location>
</feature>
<sequence>MLKFISFALAICLSTILITSCGGSSSSDPEVNLTDQQVKDINTLTDGEITGFGSVFVNGVKYDTSNAEISNDDGSPLNESDLALGMIVKIDGSINDDGLTGVAHHIFYSAEIKGLVEAINLDTRSLIVQGQTVLVNDLTHFDDTNFANLMVGDFVEVNGHFNDNGDLLATRIEKQNDSNDITIKGLIKELDTTNKQFMLGNLTIDYSMASFDNFNETDLANNKFVKVEGKLTNLINLTLQADEVKLITFKREDDDEEHSHHHLHGFISNLQDDNSFSIRDINIITNEQTRFRYGDKSSLANDVLVKIKGHYDDNNNLVASSIYFVQRIKVKVAGPVDAIDMTSQTITVLGIEFNYNEYTRFNDDTESDQHDFNIVDISASDYVKIKGFRNSSGDYFATKIIKKDENDSDDFDEPKFEGRVSNIVPYISFDIFSFTVTINDTTEYEIDDQHVTNEQFFNKLLDGMRVEVEGYFSNGGVVVTKVEIEEFEHQFEHHDQDRGMTGPVTNITDNNTFDVFGQTIYTKEHTRFENDVETDLAIASLTNDETLTQAEFFQLIIDGTMVEVEGGMHMGKFVAREVEIVDQDEELEVKGPYHHLTETSFDIFNISISYDENTVFENDSEESITSSAFFDLFPTLTNVEVEGSYENGSFTASEVEVDNDMDDDFEKDF</sequence>
<dbReference type="EMBL" id="CP134145">
    <property type="protein sequence ID" value="WNC70763.1"/>
    <property type="molecule type" value="Genomic_DNA"/>
</dbReference>
<dbReference type="Proteomes" id="UP001258994">
    <property type="component" value="Chromosome"/>
</dbReference>
<reference evidence="5" key="1">
    <citation type="submission" date="2023-09" db="EMBL/GenBank/DDBJ databases">
        <authorList>
            <person name="Li S."/>
            <person name="Li X."/>
            <person name="Zhang C."/>
            <person name="Zhao Z."/>
        </authorList>
    </citation>
    <scope>NUCLEOTIDE SEQUENCE [LARGE SCALE GENOMIC DNA]</scope>
    <source>
        <strain evidence="5">SQ149</strain>
    </source>
</reference>
<feature type="domain" description="DUF5666" evidence="3">
    <location>
        <begin position="596"/>
        <end position="656"/>
    </location>
</feature>
<feature type="domain" description="DUF5666" evidence="3">
    <location>
        <begin position="417"/>
        <end position="482"/>
    </location>
</feature>
<dbReference type="InterPro" id="IPR043724">
    <property type="entry name" value="DUF5666"/>
</dbReference>
<name>A0ABY9TPJ5_9GAMM</name>
<feature type="signal peptide" evidence="2">
    <location>
        <begin position="1"/>
        <end position="19"/>
    </location>
</feature>
<feature type="compositionally biased region" description="Acidic residues" evidence="1">
    <location>
        <begin position="655"/>
        <end position="669"/>
    </location>
</feature>
<keyword evidence="5" id="KW-1185">Reference proteome</keyword>
<protein>
    <submittedName>
        <fullName evidence="4">DUF5666 domain-containing protein</fullName>
    </submittedName>
</protein>
<feature type="chain" id="PRO_5045937771" evidence="2">
    <location>
        <begin position="20"/>
        <end position="669"/>
    </location>
</feature>
<keyword evidence="2" id="KW-0732">Signal</keyword>
<dbReference type="RefSeq" id="WP_348389900.1">
    <property type="nucleotide sequence ID" value="NZ_CP134145.1"/>
</dbReference>
<proteinExistence type="predicted"/>
<organism evidence="4 5">
    <name type="scientific">Thalassotalea psychrophila</name>
    <dbReference type="NCBI Taxonomy" id="3065647"/>
    <lineage>
        <taxon>Bacteria</taxon>
        <taxon>Pseudomonadati</taxon>
        <taxon>Pseudomonadota</taxon>
        <taxon>Gammaproteobacteria</taxon>
        <taxon>Alteromonadales</taxon>
        <taxon>Colwelliaceae</taxon>
        <taxon>Thalassotalea</taxon>
    </lineage>
</organism>
<feature type="domain" description="DUF5666" evidence="3">
    <location>
        <begin position="49"/>
        <end position="106"/>
    </location>
</feature>
<evidence type="ECO:0000256" key="1">
    <source>
        <dbReference type="SAM" id="MobiDB-lite"/>
    </source>
</evidence>
<dbReference type="PROSITE" id="PS51257">
    <property type="entry name" value="PROKAR_LIPOPROTEIN"/>
    <property type="match status" value="1"/>
</dbReference>
<feature type="domain" description="DUF5666" evidence="3">
    <location>
        <begin position="113"/>
        <end position="173"/>
    </location>
</feature>
<evidence type="ECO:0000256" key="2">
    <source>
        <dbReference type="SAM" id="SignalP"/>
    </source>
</evidence>
<dbReference type="Pfam" id="PF18914">
    <property type="entry name" value="DUF5666"/>
    <property type="match status" value="7"/>
</dbReference>
<evidence type="ECO:0000313" key="4">
    <source>
        <dbReference type="EMBL" id="WNC70763.1"/>
    </source>
</evidence>